<gene>
    <name evidence="3" type="ORF">MC7420_399</name>
</gene>
<keyword evidence="2" id="KW-0812">Transmembrane</keyword>
<sequence>MSRIHPYFIPAIAGLIIAGVGGWGWLAANSKGIPDNPVETSSESSSPPQANPDLTTSLIAQPDSSVIPEVNPASTPQPADAVETITLNIYRTDSQCETLVPKPVAVAAETPVTASVGNVVAQVSSGDLDLAGYRVNLDNGIATIDLRLSPDSQRQFVSLSMCEQLALFGGIRKTLLENPRLNIKNVRFTDKGQDIVF</sequence>
<keyword evidence="4" id="KW-1185">Reference proteome</keyword>
<proteinExistence type="predicted"/>
<dbReference type="eggNOG" id="ENOG5031UVV">
    <property type="taxonomic scope" value="Bacteria"/>
</dbReference>
<keyword evidence="2" id="KW-0472">Membrane</keyword>
<evidence type="ECO:0000256" key="2">
    <source>
        <dbReference type="SAM" id="Phobius"/>
    </source>
</evidence>
<dbReference type="AlphaFoldDB" id="B4VL45"/>
<dbReference type="OrthoDB" id="530222at2"/>
<keyword evidence="2" id="KW-1133">Transmembrane helix</keyword>
<dbReference type="STRING" id="118168.MC7420_399"/>
<dbReference type="RefSeq" id="WP_006099375.1">
    <property type="nucleotide sequence ID" value="NZ_DS989844.1"/>
</dbReference>
<evidence type="ECO:0000256" key="1">
    <source>
        <dbReference type="SAM" id="MobiDB-lite"/>
    </source>
</evidence>
<dbReference type="EMBL" id="DS989844">
    <property type="protein sequence ID" value="EDX77262.1"/>
    <property type="molecule type" value="Genomic_DNA"/>
</dbReference>
<evidence type="ECO:0000313" key="4">
    <source>
        <dbReference type="Proteomes" id="UP000003835"/>
    </source>
</evidence>
<organism evidence="3 4">
    <name type="scientific">Coleofasciculus chthonoplastes PCC 7420</name>
    <dbReference type="NCBI Taxonomy" id="118168"/>
    <lineage>
        <taxon>Bacteria</taxon>
        <taxon>Bacillati</taxon>
        <taxon>Cyanobacteriota</taxon>
        <taxon>Cyanophyceae</taxon>
        <taxon>Coleofasciculales</taxon>
        <taxon>Coleofasciculaceae</taxon>
        <taxon>Coleofasciculus</taxon>
    </lineage>
</organism>
<dbReference type="HOGENOM" id="CLU_118541_0_0_3"/>
<accession>B4VL45</accession>
<name>B4VL45_9CYAN</name>
<evidence type="ECO:0000313" key="3">
    <source>
        <dbReference type="EMBL" id="EDX77262.1"/>
    </source>
</evidence>
<feature type="transmembrane region" description="Helical" evidence="2">
    <location>
        <begin position="7"/>
        <end position="26"/>
    </location>
</feature>
<reference evidence="3 4" key="1">
    <citation type="submission" date="2008-07" db="EMBL/GenBank/DDBJ databases">
        <authorList>
            <person name="Tandeau de Marsac N."/>
            <person name="Ferriera S."/>
            <person name="Johnson J."/>
            <person name="Kravitz S."/>
            <person name="Beeson K."/>
            <person name="Sutton G."/>
            <person name="Rogers Y.-H."/>
            <person name="Friedman R."/>
            <person name="Frazier M."/>
            <person name="Venter J.C."/>
        </authorList>
    </citation>
    <scope>NUCLEOTIDE SEQUENCE [LARGE SCALE GENOMIC DNA]</scope>
    <source>
        <strain evidence="3 4">PCC 7420</strain>
    </source>
</reference>
<evidence type="ECO:0008006" key="5">
    <source>
        <dbReference type="Google" id="ProtNLM"/>
    </source>
</evidence>
<protein>
    <recommendedName>
        <fullName evidence="5">GerMN domain-containing protein</fullName>
    </recommendedName>
</protein>
<feature type="region of interest" description="Disordered" evidence="1">
    <location>
        <begin position="35"/>
        <end position="55"/>
    </location>
</feature>
<dbReference type="Proteomes" id="UP000003835">
    <property type="component" value="Unassembled WGS sequence"/>
</dbReference>